<comment type="subcellular location">
    <subcellularLocation>
        <location evidence="8">Cell membrane</location>
        <topology evidence="8">Multi-pass membrane protein</topology>
    </subcellularLocation>
    <subcellularLocation>
        <location evidence="1">Membrane</location>
        <topology evidence="1">Multi-pass membrane protein</topology>
    </subcellularLocation>
</comment>
<evidence type="ECO:0000256" key="3">
    <source>
        <dbReference type="ARBA" id="ARBA00022475"/>
    </source>
</evidence>
<sequence length="304" mass="32929">MNTVRKNSLMAWFLASRPKTLSGAVLPVALGIALAYTDGVGKMLPAVLCVLFALVMQVAANFINDLFDFLKGTDGEDRLGPERACAQGWITPSAMKIGIALTIVLAGGIGLALLWQTFLSRCSEAWWLVGLGVACIVFAFLYTTLLSYCGMGDVLVWVFFGFVPVCGTYYVQAGNICSHALWLSAAVGLVVDTLLVLNNYRDRDTDRMSGKHTLISVLGERFGRYYYLAVGMLGVVCLVPVAVDGAWGVMIGALYLLPHITTWRTMTRIFSGKALNKVLALTSRNMMIFGILVVVGLILSQIGH</sequence>
<feature type="transmembrane region" description="Helical" evidence="8">
    <location>
        <begin position="225"/>
        <end position="243"/>
    </location>
</feature>
<dbReference type="GO" id="GO:0009234">
    <property type="term" value="P:menaquinone biosynthetic process"/>
    <property type="evidence" value="ECO:0007669"/>
    <property type="project" value="UniProtKB-UniRule"/>
</dbReference>
<dbReference type="InterPro" id="IPR044878">
    <property type="entry name" value="UbiA_sf"/>
</dbReference>
<keyword evidence="2 8" id="KW-0474">Menaquinone biosynthesis</keyword>
<dbReference type="EMBL" id="CP033459">
    <property type="protein sequence ID" value="QFQ12569.1"/>
    <property type="molecule type" value="Genomic_DNA"/>
</dbReference>
<feature type="transmembrane region" description="Helical" evidence="8">
    <location>
        <begin position="249"/>
        <end position="266"/>
    </location>
</feature>
<dbReference type="NCBIfam" id="TIGR00751">
    <property type="entry name" value="menA"/>
    <property type="match status" value="1"/>
</dbReference>
<keyword evidence="3 8" id="KW-1003">Cell membrane</keyword>
<feature type="transmembrane region" description="Helical" evidence="8">
    <location>
        <begin position="179"/>
        <end position="200"/>
    </location>
</feature>
<evidence type="ECO:0000256" key="4">
    <source>
        <dbReference type="ARBA" id="ARBA00022679"/>
    </source>
</evidence>
<dbReference type="PANTHER" id="PTHR13929:SF0">
    <property type="entry name" value="UBIA PRENYLTRANSFERASE DOMAIN-CONTAINING PROTEIN 1"/>
    <property type="match status" value="1"/>
</dbReference>
<keyword evidence="11" id="KW-1185">Reference proteome</keyword>
<evidence type="ECO:0000313" key="11">
    <source>
        <dbReference type="Proteomes" id="UP000249375"/>
    </source>
</evidence>
<accession>A0A5P8E698</accession>
<proteinExistence type="inferred from homology"/>
<keyword evidence="6 8" id="KW-1133">Transmembrane helix</keyword>
<evidence type="ECO:0000313" key="10">
    <source>
        <dbReference type="EMBL" id="QFQ12569.1"/>
    </source>
</evidence>
<feature type="transmembrane region" description="Helical" evidence="8">
    <location>
        <begin position="154"/>
        <end position="173"/>
    </location>
</feature>
<evidence type="ECO:0000256" key="7">
    <source>
        <dbReference type="ARBA" id="ARBA00023136"/>
    </source>
</evidence>
<dbReference type="OrthoDB" id="9767568at2"/>
<organism evidence="10 11">
    <name type="scientific">Pseudoprevotella muciniphila</name>
    <dbReference type="NCBI Taxonomy" id="2133944"/>
    <lineage>
        <taxon>Bacteria</taxon>
        <taxon>Pseudomonadati</taxon>
        <taxon>Bacteroidota</taxon>
        <taxon>Bacteroidia</taxon>
        <taxon>Bacteroidales</taxon>
        <taxon>Prevotellaceae</taxon>
        <taxon>Pseudoprevotella</taxon>
    </lineage>
</organism>
<dbReference type="RefSeq" id="WP_111899389.1">
    <property type="nucleotide sequence ID" value="NZ_CP033459.1"/>
</dbReference>
<dbReference type="Pfam" id="PF01040">
    <property type="entry name" value="UbiA"/>
    <property type="match status" value="1"/>
</dbReference>
<dbReference type="Proteomes" id="UP000249375">
    <property type="component" value="Chromosome"/>
</dbReference>
<dbReference type="PANTHER" id="PTHR13929">
    <property type="entry name" value="1,4-DIHYDROXY-2-NAPHTHOATE OCTAPRENYLTRANSFERASE"/>
    <property type="match status" value="1"/>
</dbReference>
<evidence type="ECO:0000256" key="1">
    <source>
        <dbReference type="ARBA" id="ARBA00004141"/>
    </source>
</evidence>
<reference evidence="10 11" key="1">
    <citation type="submission" date="2018-11" db="EMBL/GenBank/DDBJ databases">
        <authorList>
            <person name="Na S.W."/>
            <person name="Baik M."/>
        </authorList>
    </citation>
    <scope>NUCLEOTIDE SEQUENCE [LARGE SCALE GENOMIC DNA]</scope>
    <source>
        <strain evidence="10 11">E39</strain>
    </source>
</reference>
<comment type="similarity">
    <text evidence="8">Belongs to the MenA family. Type 1 subfamily.</text>
</comment>
<feature type="transmembrane region" description="Helical" evidence="8">
    <location>
        <begin position="286"/>
        <end position="303"/>
    </location>
</feature>
<dbReference type="EC" id="2.5.1.74" evidence="8 9"/>
<dbReference type="InterPro" id="IPR026046">
    <property type="entry name" value="UBIAD1"/>
</dbReference>
<dbReference type="CDD" id="cd13962">
    <property type="entry name" value="PT_UbiA_UBIAD1"/>
    <property type="match status" value="1"/>
</dbReference>
<evidence type="ECO:0000256" key="8">
    <source>
        <dbReference type="HAMAP-Rule" id="MF_01937"/>
    </source>
</evidence>
<dbReference type="GO" id="GO:0005886">
    <property type="term" value="C:plasma membrane"/>
    <property type="evidence" value="ECO:0007669"/>
    <property type="project" value="UniProtKB-SubCell"/>
</dbReference>
<comment type="function">
    <text evidence="8">Conversion of 1,4-dihydroxy-2-naphthoate (DHNA) to demethylmenaquinone (DMK).</text>
</comment>
<evidence type="ECO:0000256" key="5">
    <source>
        <dbReference type="ARBA" id="ARBA00022692"/>
    </source>
</evidence>
<gene>
    <name evidence="8 10" type="primary">menA</name>
    <name evidence="10" type="ORF">C7Y71_005820</name>
</gene>
<comment type="pathway">
    <text evidence="8">Quinol/quinone metabolism; menaquinone biosynthesis; menaquinol from 1,4-dihydroxy-2-naphthoate: step 1/2.</text>
</comment>
<comment type="catalytic activity">
    <reaction evidence="8">
        <text>an all-trans-polyprenyl diphosphate + 1,4-dihydroxy-2-naphthoate + H(+) = a 2-demethylmenaquinol + CO2 + diphosphate</text>
        <dbReference type="Rhea" id="RHEA:26478"/>
        <dbReference type="Rhea" id="RHEA-COMP:9563"/>
        <dbReference type="Rhea" id="RHEA-COMP:9564"/>
        <dbReference type="ChEBI" id="CHEBI:11173"/>
        <dbReference type="ChEBI" id="CHEBI:15378"/>
        <dbReference type="ChEBI" id="CHEBI:16526"/>
        <dbReference type="ChEBI" id="CHEBI:33019"/>
        <dbReference type="ChEBI" id="CHEBI:55437"/>
        <dbReference type="ChEBI" id="CHEBI:58914"/>
        <dbReference type="EC" id="2.5.1.74"/>
    </reaction>
</comment>
<feature type="transmembrane region" description="Helical" evidence="8">
    <location>
        <begin position="125"/>
        <end position="142"/>
    </location>
</feature>
<dbReference type="GO" id="GO:0042371">
    <property type="term" value="P:vitamin K biosynthetic process"/>
    <property type="evidence" value="ECO:0007669"/>
    <property type="project" value="TreeGrafter"/>
</dbReference>
<protein>
    <recommendedName>
        <fullName evidence="8 9">1,4-dihydroxy-2-naphthoate octaprenyltransferase</fullName>
        <shortName evidence="8">DHNA-octaprenyltransferase</shortName>
        <ecNumber evidence="8 9">2.5.1.74</ecNumber>
    </recommendedName>
</protein>
<dbReference type="InterPro" id="IPR004657">
    <property type="entry name" value="MenA"/>
</dbReference>
<name>A0A5P8E698_9BACT</name>
<keyword evidence="7 8" id="KW-0472">Membrane</keyword>
<feature type="transmembrane region" description="Helical" evidence="8">
    <location>
        <begin position="97"/>
        <end position="119"/>
    </location>
</feature>
<keyword evidence="5 8" id="KW-0812">Transmembrane</keyword>
<dbReference type="PIRSF" id="PIRSF005355">
    <property type="entry name" value="UBIAD1"/>
    <property type="match status" value="1"/>
</dbReference>
<dbReference type="KEGG" id="alq:C7Y71_005820"/>
<dbReference type="Gene3D" id="1.10.357.140">
    <property type="entry name" value="UbiA prenyltransferase"/>
    <property type="match status" value="1"/>
</dbReference>
<feature type="transmembrane region" description="Helical" evidence="8">
    <location>
        <begin position="45"/>
        <end position="63"/>
    </location>
</feature>
<keyword evidence="4 8" id="KW-0808">Transferase</keyword>
<dbReference type="UniPathway" id="UPA00079">
    <property type="reaction ID" value="UER00168"/>
</dbReference>
<evidence type="ECO:0000256" key="2">
    <source>
        <dbReference type="ARBA" id="ARBA00022428"/>
    </source>
</evidence>
<dbReference type="InterPro" id="IPR000537">
    <property type="entry name" value="UbiA_prenyltransferase"/>
</dbReference>
<dbReference type="HAMAP" id="MF_01937">
    <property type="entry name" value="MenA_1"/>
    <property type="match status" value="1"/>
</dbReference>
<dbReference type="GO" id="GO:0046428">
    <property type="term" value="F:1,4-dihydroxy-2-naphthoate polyprenyltransferase activity"/>
    <property type="evidence" value="ECO:0007669"/>
    <property type="project" value="UniProtKB-UniRule"/>
</dbReference>
<evidence type="ECO:0000256" key="9">
    <source>
        <dbReference type="NCBIfam" id="TIGR00751"/>
    </source>
</evidence>
<dbReference type="AlphaFoldDB" id="A0A5P8E698"/>
<evidence type="ECO:0000256" key="6">
    <source>
        <dbReference type="ARBA" id="ARBA00022989"/>
    </source>
</evidence>